<dbReference type="EMBL" id="AMQN01003496">
    <property type="status" value="NOT_ANNOTATED_CDS"/>
    <property type="molecule type" value="Genomic_DNA"/>
</dbReference>
<evidence type="ECO:0000313" key="2">
    <source>
        <dbReference type="EMBL" id="ELT88170.1"/>
    </source>
</evidence>
<sequence length="313" mass="36453">MFRNFSVADRQQSHHSSCQCPSVDEAALQKEAVRLAEAPQDYQARLWWIEHTHKTVCNSLLELMTVSAQLGFNSWGFNNSMHRKKSIHPQPVLMKWDIAVREAAFYEVHRLKRIDSCHEYYMLFINVAPQQTRNIPLMLPASEDFGHLQAKRDNWDPSKFSVLCCVHFKEDDFPLKYRLPCYTDITGVKGRRLLPEAVPTIHVTQDDVESSPTIMNQFEDSAEVEEATLASGEKRWKVEFPKSKRGDYMVRERKFQITHNYVTRLQAAVVDRVLKGKKRARKRAPAPLCASFERPDKRQAIEEKETRSRFNKT</sequence>
<dbReference type="EMBL" id="AMQN01003497">
    <property type="status" value="NOT_ANNOTATED_CDS"/>
    <property type="molecule type" value="Genomic_DNA"/>
</dbReference>
<evidence type="ECO:0000313" key="3">
    <source>
        <dbReference type="EnsemblMetazoa" id="CapteP216959"/>
    </source>
</evidence>
<name>R7T9X4_CAPTE</name>
<dbReference type="EMBL" id="KB311953">
    <property type="protein sequence ID" value="ELT88170.1"/>
    <property type="molecule type" value="Genomic_DNA"/>
</dbReference>
<accession>R7T9X4</accession>
<organism evidence="2">
    <name type="scientific">Capitella teleta</name>
    <name type="common">Polychaete worm</name>
    <dbReference type="NCBI Taxonomy" id="283909"/>
    <lineage>
        <taxon>Eukaryota</taxon>
        <taxon>Metazoa</taxon>
        <taxon>Spiralia</taxon>
        <taxon>Lophotrochozoa</taxon>
        <taxon>Annelida</taxon>
        <taxon>Polychaeta</taxon>
        <taxon>Sedentaria</taxon>
        <taxon>Scolecida</taxon>
        <taxon>Capitellidae</taxon>
        <taxon>Capitella</taxon>
    </lineage>
</organism>
<dbReference type="AlphaFoldDB" id="R7T9X4"/>
<dbReference type="EnsemblMetazoa" id="CapteT216959">
    <property type="protein sequence ID" value="CapteP216959"/>
    <property type="gene ID" value="CapteG216959"/>
</dbReference>
<feature type="region of interest" description="Disordered" evidence="1">
    <location>
        <begin position="281"/>
        <end position="313"/>
    </location>
</feature>
<evidence type="ECO:0008006" key="5">
    <source>
        <dbReference type="Google" id="ProtNLM"/>
    </source>
</evidence>
<dbReference type="Proteomes" id="UP000014760">
    <property type="component" value="Unassembled WGS sequence"/>
</dbReference>
<feature type="compositionally biased region" description="Basic and acidic residues" evidence="1">
    <location>
        <begin position="293"/>
        <end position="313"/>
    </location>
</feature>
<evidence type="ECO:0000256" key="1">
    <source>
        <dbReference type="SAM" id="MobiDB-lite"/>
    </source>
</evidence>
<dbReference type="HOGENOM" id="CLU_889194_0_0_1"/>
<protein>
    <recommendedName>
        <fullName evidence="5">THAP-type domain-containing protein</fullName>
    </recommendedName>
</protein>
<reference evidence="3" key="3">
    <citation type="submission" date="2015-06" db="UniProtKB">
        <authorList>
            <consortium name="EnsemblMetazoa"/>
        </authorList>
    </citation>
    <scope>IDENTIFICATION</scope>
</reference>
<reference evidence="2 4" key="2">
    <citation type="journal article" date="2013" name="Nature">
        <title>Insights into bilaterian evolution from three spiralian genomes.</title>
        <authorList>
            <person name="Simakov O."/>
            <person name="Marletaz F."/>
            <person name="Cho S.J."/>
            <person name="Edsinger-Gonzales E."/>
            <person name="Havlak P."/>
            <person name="Hellsten U."/>
            <person name="Kuo D.H."/>
            <person name="Larsson T."/>
            <person name="Lv J."/>
            <person name="Arendt D."/>
            <person name="Savage R."/>
            <person name="Osoegawa K."/>
            <person name="de Jong P."/>
            <person name="Grimwood J."/>
            <person name="Chapman J.A."/>
            <person name="Shapiro H."/>
            <person name="Aerts A."/>
            <person name="Otillar R.P."/>
            <person name="Terry A.Y."/>
            <person name="Boore J.L."/>
            <person name="Grigoriev I.V."/>
            <person name="Lindberg D.R."/>
            <person name="Seaver E.C."/>
            <person name="Weisblat D.A."/>
            <person name="Putnam N.H."/>
            <person name="Rokhsar D.S."/>
        </authorList>
    </citation>
    <scope>NUCLEOTIDE SEQUENCE</scope>
    <source>
        <strain evidence="2 4">I ESC-2004</strain>
    </source>
</reference>
<proteinExistence type="predicted"/>
<dbReference type="SUPFAM" id="SSF57716">
    <property type="entry name" value="Glucocorticoid receptor-like (DNA-binding domain)"/>
    <property type="match status" value="1"/>
</dbReference>
<reference evidence="4" key="1">
    <citation type="submission" date="2012-12" db="EMBL/GenBank/DDBJ databases">
        <authorList>
            <person name="Hellsten U."/>
            <person name="Grimwood J."/>
            <person name="Chapman J.A."/>
            <person name="Shapiro H."/>
            <person name="Aerts A."/>
            <person name="Otillar R.P."/>
            <person name="Terry A.Y."/>
            <person name="Boore J.L."/>
            <person name="Simakov O."/>
            <person name="Marletaz F."/>
            <person name="Cho S.-J."/>
            <person name="Edsinger-Gonzales E."/>
            <person name="Havlak P."/>
            <person name="Kuo D.-H."/>
            <person name="Larsson T."/>
            <person name="Lv J."/>
            <person name="Arendt D."/>
            <person name="Savage R."/>
            <person name="Osoegawa K."/>
            <person name="de Jong P."/>
            <person name="Lindberg D.R."/>
            <person name="Seaver E.C."/>
            <person name="Weisblat D.A."/>
            <person name="Putnam N.H."/>
            <person name="Grigoriev I.V."/>
            <person name="Rokhsar D.S."/>
        </authorList>
    </citation>
    <scope>NUCLEOTIDE SEQUENCE</scope>
    <source>
        <strain evidence="4">I ESC-2004</strain>
    </source>
</reference>
<evidence type="ECO:0000313" key="4">
    <source>
        <dbReference type="Proteomes" id="UP000014760"/>
    </source>
</evidence>
<gene>
    <name evidence="2" type="ORF">CAPTEDRAFT_216959</name>
</gene>
<keyword evidence="4" id="KW-1185">Reference proteome</keyword>